<feature type="domain" description="Rcc01698-like C-terminal" evidence="3">
    <location>
        <begin position="1027"/>
        <end position="1126"/>
    </location>
</feature>
<dbReference type="InterPro" id="IPR056490">
    <property type="entry name" value="Rcc01698_C"/>
</dbReference>
<organism evidence="4 5">
    <name type="scientific">Rhizobium grahamii</name>
    <dbReference type="NCBI Taxonomy" id="1120045"/>
    <lineage>
        <taxon>Bacteria</taxon>
        <taxon>Pseudomonadati</taxon>
        <taxon>Pseudomonadota</taxon>
        <taxon>Alphaproteobacteria</taxon>
        <taxon>Hyphomicrobiales</taxon>
        <taxon>Rhizobiaceae</taxon>
        <taxon>Rhizobium/Agrobacterium group</taxon>
        <taxon>Rhizobium</taxon>
    </lineage>
</organism>
<dbReference type="Pfam" id="PF13547">
    <property type="entry name" value="GTA_TIM"/>
    <property type="match status" value="1"/>
</dbReference>
<dbReference type="AlphaFoldDB" id="A0A5Q0C637"/>
<protein>
    <recommendedName>
        <fullName evidence="6">Host specificity protein</fullName>
    </recommendedName>
</protein>
<dbReference type="Pfam" id="PF23666">
    <property type="entry name" value="Rcc01698_C"/>
    <property type="match status" value="1"/>
</dbReference>
<dbReference type="CDD" id="cd19607">
    <property type="entry name" value="GTA_TIM-barrel-like"/>
    <property type="match status" value="1"/>
</dbReference>
<feature type="domain" description="Tip attachment protein J" evidence="2">
    <location>
        <begin position="779"/>
        <end position="937"/>
    </location>
</feature>
<sequence>MATLLLQAAGAALGSVFGPVGAIVGRAAGALAGSVVDHALLAGSSTVRATHLATARIPGADEGTPINRVYGSTRIGGTMIWATRFEEQVTTERKGGKASGGTRVETFRYFANVAFGICEGEIACIRRIWADGKEVDQTTIEIRVYRGSDAQQPDPLIEAKQGAGNAPAYRGLAYVVFERLPLDSYGNRIPLLQFEVVRPVGVLESQLKAVCIIPGATEHGYQPAAVSEQSGVGSARLLNRNTLQGTTDWQVSIDELMALCPNLERVALVVSWFGTDLRAGECRIVPGVETAARNGESKAWSVSGIARANAHVVSGSSGAPAYGGTPDDAAVLAAIADLKARGLEVYLYPFLMMDIPSDNALPDPAASGVQPTYPWRGRITCFPATGRPGNVDRTAAARGQVNALVGTATADDFLVSGQRVAYHGSGEGYRRFILHYAQLARAAGGVDGFLIGSELRGLTSVRDDADRFPFVDALVALAADVKALLPTARLTYGADWSEYFGYHPQDGSGDVYFNLDPLWASPAIDAVGIDNYMPLADWRDEDLSEINPDGFGSSEDGAAMAAAISAGEGFDWYYASEAHRLARIRTPITDGLVAKPWTFRYKDIGGWWSNLHYDRVGGAERAVPSAWQPASKPVWFTELGCAAVDKGANQPNVFIDPKSRESGLPYFSSGMRADSMQRRFLEAHHTRWNADTAPSGMVDPAHLFVWCWDARPYPAFPQETSTWSDGANWTTGHWLNGRLGAGTLADVIAAILRDQGFADFDVADVAGDLTGYVHGDVVSARSLIEPLLQAFAIDVFEDAGTLHFRSRGRASLPPVAVETFVDVEDEPLWRETRGHDSDFAAEAVLTFYDPALDYEQASARSHRAAAATSRVIKQDLSAAMPEETALAAAEALLRDNRVSRRTVRFSLSPGALELQPGDAVTIAEGPAGRFIVSSIEDEGQRRIEAREFAVSGGAAWPQRTSEQNGGNGASSLFAPVVHLLDLPCFEDGDVGSFARGAAFAAPWKTIALSSSATTEGYRGRVLLDRPARIGTTVAALDPGVRGRFDWSQELIVDLPFGELASASAVSVLNGGNLIAARSGSGVWEVLSFQRAEEIESRRWRLTGLLRALAGTDDAMRSGIPAGSPVVVLDEAVKSLGLGSGEASLRLNWIAEAAGSTEMAGPYAFEGGLRARTPLAPVHLRGLRSDTGDIRLSWVRCGRNDADSWIGTDIPLDEPFERYRVEILAGSDVVRSVETQEPSWTYPLADEIADFGASQSALTVRIRQMGTSIPLGIAATATFSL</sequence>
<dbReference type="Pfam" id="PF13550">
    <property type="entry name" value="Phage-tail_3"/>
    <property type="match status" value="1"/>
</dbReference>
<proteinExistence type="predicted"/>
<evidence type="ECO:0000259" key="2">
    <source>
        <dbReference type="Pfam" id="PF13550"/>
    </source>
</evidence>
<keyword evidence="5" id="KW-1185">Reference proteome</keyword>
<reference evidence="4 5" key="1">
    <citation type="submission" date="2019-08" db="EMBL/GenBank/DDBJ databases">
        <title>Prosopis cineraria nodule microbiome.</title>
        <authorList>
            <person name="Ali R."/>
            <person name="Chaluvadi S.R."/>
            <person name="Wang X."/>
        </authorList>
    </citation>
    <scope>NUCLEOTIDE SEQUENCE [LARGE SCALE GENOMIC DNA]</scope>
    <source>
        <strain evidence="4 5">BG7</strain>
    </source>
</reference>
<dbReference type="InterPro" id="IPR017853">
    <property type="entry name" value="GH"/>
</dbReference>
<evidence type="ECO:0000313" key="4">
    <source>
        <dbReference type="EMBL" id="QFY59507.1"/>
    </source>
</evidence>
<dbReference type="SUPFAM" id="SSF51445">
    <property type="entry name" value="(Trans)glycosidases"/>
    <property type="match status" value="1"/>
</dbReference>
<evidence type="ECO:0008006" key="6">
    <source>
        <dbReference type="Google" id="ProtNLM"/>
    </source>
</evidence>
<dbReference type="EMBL" id="CP043498">
    <property type="protein sequence ID" value="QFY59507.1"/>
    <property type="molecule type" value="Genomic_DNA"/>
</dbReference>
<dbReference type="RefSeq" id="WP_153269869.1">
    <property type="nucleotide sequence ID" value="NZ_CP043498.1"/>
</dbReference>
<gene>
    <name evidence="4" type="ORF">FZ934_03095</name>
</gene>
<dbReference type="Proteomes" id="UP000326881">
    <property type="component" value="Chromosome"/>
</dbReference>
<evidence type="ECO:0000313" key="5">
    <source>
        <dbReference type="Proteomes" id="UP000326881"/>
    </source>
</evidence>
<dbReference type="InterPro" id="IPR032876">
    <property type="entry name" value="J_dom"/>
</dbReference>
<evidence type="ECO:0000259" key="3">
    <source>
        <dbReference type="Pfam" id="PF23666"/>
    </source>
</evidence>
<evidence type="ECO:0000259" key="1">
    <source>
        <dbReference type="Pfam" id="PF13547"/>
    </source>
</evidence>
<name>A0A5Q0C637_9HYPH</name>
<feature type="domain" description="GTA TIM-barrel-like" evidence="1">
    <location>
        <begin position="428"/>
        <end position="717"/>
    </location>
</feature>
<dbReference type="KEGG" id="rgr:FZ934_03095"/>
<dbReference type="OrthoDB" id="8445115at2"/>
<dbReference type="Gene3D" id="3.20.20.80">
    <property type="entry name" value="Glycosidases"/>
    <property type="match status" value="1"/>
</dbReference>
<dbReference type="InterPro" id="IPR025195">
    <property type="entry name" value="GTA_TIM_dom"/>
</dbReference>
<accession>A0A5Q0C637</accession>